<dbReference type="InterPro" id="IPR047761">
    <property type="entry name" value="NadS-like"/>
</dbReference>
<dbReference type="SMART" id="SM00530">
    <property type="entry name" value="HTH_XRE"/>
    <property type="match status" value="1"/>
</dbReference>
<protein>
    <submittedName>
        <fullName evidence="5">Antitoxin to RelE-like translational repressor toxin</fullName>
    </submittedName>
</protein>
<dbReference type="InterPro" id="IPR052359">
    <property type="entry name" value="HTH-type_reg/antitoxin"/>
</dbReference>
<dbReference type="PROSITE" id="PS50943">
    <property type="entry name" value="HTH_CROC1"/>
    <property type="match status" value="1"/>
</dbReference>
<keyword evidence="1" id="KW-0805">Transcription regulation</keyword>
<reference evidence="5" key="1">
    <citation type="submission" date="2018-06" db="EMBL/GenBank/DDBJ databases">
        <authorList>
            <person name="Zhirakovskaya E."/>
        </authorList>
    </citation>
    <scope>NUCLEOTIDE SEQUENCE</scope>
</reference>
<dbReference type="GO" id="GO:0003677">
    <property type="term" value="F:DNA binding"/>
    <property type="evidence" value="ECO:0007669"/>
    <property type="project" value="UniProtKB-KW"/>
</dbReference>
<evidence type="ECO:0000313" key="5">
    <source>
        <dbReference type="EMBL" id="VAW70404.1"/>
    </source>
</evidence>
<evidence type="ECO:0000256" key="2">
    <source>
        <dbReference type="ARBA" id="ARBA00023125"/>
    </source>
</evidence>
<evidence type="ECO:0000256" key="1">
    <source>
        <dbReference type="ARBA" id="ARBA00023015"/>
    </source>
</evidence>
<dbReference type="AlphaFoldDB" id="A0A3B0YNA7"/>
<dbReference type="SUPFAM" id="SSF47413">
    <property type="entry name" value="lambda repressor-like DNA-binding domains"/>
    <property type="match status" value="1"/>
</dbReference>
<feature type="domain" description="HTH cro/C1-type" evidence="4">
    <location>
        <begin position="37"/>
        <end position="90"/>
    </location>
</feature>
<accession>A0A3B0YNA7</accession>
<dbReference type="EMBL" id="UOFI01000198">
    <property type="protein sequence ID" value="VAW70404.1"/>
    <property type="molecule type" value="Genomic_DNA"/>
</dbReference>
<dbReference type="Gene3D" id="1.10.260.40">
    <property type="entry name" value="lambda repressor-like DNA-binding domains"/>
    <property type="match status" value="1"/>
</dbReference>
<sequence length="96" mass="10842">MEDKLFDELLKSVKQAGSIHRAEEAPARSFDLDAMDVKSIREHMGLSQNKFALTIGINVRTLQNWEQGHRQPQGPALALLTIFKNDPEHALKALHQ</sequence>
<keyword evidence="2" id="KW-0238">DNA-binding</keyword>
<dbReference type="InterPro" id="IPR010982">
    <property type="entry name" value="Lambda_DNA-bd_dom_sf"/>
</dbReference>
<dbReference type="Pfam" id="PF01381">
    <property type="entry name" value="HTH_3"/>
    <property type="match status" value="1"/>
</dbReference>
<proteinExistence type="predicted"/>
<dbReference type="PANTHER" id="PTHR36511">
    <property type="entry name" value="MERR FAMILY BACTERIAL REGULATORY PROTEIN"/>
    <property type="match status" value="1"/>
</dbReference>
<keyword evidence="3" id="KW-0804">Transcription</keyword>
<evidence type="ECO:0000259" key="4">
    <source>
        <dbReference type="PROSITE" id="PS50943"/>
    </source>
</evidence>
<organism evidence="5">
    <name type="scientific">hydrothermal vent metagenome</name>
    <dbReference type="NCBI Taxonomy" id="652676"/>
    <lineage>
        <taxon>unclassified sequences</taxon>
        <taxon>metagenomes</taxon>
        <taxon>ecological metagenomes</taxon>
    </lineage>
</organism>
<name>A0A3B0YNA7_9ZZZZ</name>
<dbReference type="PANTHER" id="PTHR36511:SF3">
    <property type="entry name" value="ANTITOXIN HIGA-2"/>
    <property type="match status" value="1"/>
</dbReference>
<gene>
    <name evidence="5" type="ORF">MNBD_GAMMA09-3685</name>
</gene>
<dbReference type="CDD" id="cd00093">
    <property type="entry name" value="HTH_XRE"/>
    <property type="match status" value="1"/>
</dbReference>
<dbReference type="InterPro" id="IPR001387">
    <property type="entry name" value="Cro/C1-type_HTH"/>
</dbReference>
<evidence type="ECO:0000256" key="3">
    <source>
        <dbReference type="ARBA" id="ARBA00023163"/>
    </source>
</evidence>
<dbReference type="NCBIfam" id="NF041265">
    <property type="entry name" value="NadS"/>
    <property type="match status" value="1"/>
</dbReference>